<keyword evidence="3" id="KW-1185">Reference proteome</keyword>
<evidence type="ECO:0000256" key="1">
    <source>
        <dbReference type="SAM" id="SignalP"/>
    </source>
</evidence>
<dbReference type="RefSeq" id="WP_169657110.1">
    <property type="nucleotide sequence ID" value="NZ_JABANE010000030.1"/>
</dbReference>
<dbReference type="EMBL" id="JABANE010000030">
    <property type="protein sequence ID" value="NME68817.1"/>
    <property type="molecule type" value="Genomic_DNA"/>
</dbReference>
<evidence type="ECO:0000313" key="2">
    <source>
        <dbReference type="EMBL" id="NME68817.1"/>
    </source>
</evidence>
<feature type="signal peptide" evidence="1">
    <location>
        <begin position="1"/>
        <end position="19"/>
    </location>
</feature>
<sequence length="319" mass="36589">MKNFTLILFLSLLHFNVFAQSNQKQKWNNSSCGTLSFFEDSLLIHIQENTFALKEASIGGEVNIEVTLYADYFDMLKGDIQMKDQKGIYVSGGMYDIKVTYEGEKTVFQKPVKVSYISDGINHFDGFRFNDQQKKWDNLKGPVLDYASTNSSSDDWGALQPQSSEQEGWDDGVSDWGWSAESEIASQWLYKTMNINSNGLYNYDYLIDKEELITYKVKVEEKNINKIYVYYPHLNTVIYYNVNSDSIVEDFALVDTDLSNVRIFTFDLLKNDKTKVWIGEIDSGVQLNLSPNKKLNYISFEISAHSLSKAAFDTHMSSL</sequence>
<feature type="chain" id="PRO_5031257126" evidence="1">
    <location>
        <begin position="20"/>
        <end position="319"/>
    </location>
</feature>
<accession>A0A7X9X9F7</accession>
<comment type="caution">
    <text evidence="2">The sequence shown here is derived from an EMBL/GenBank/DDBJ whole genome shotgun (WGS) entry which is preliminary data.</text>
</comment>
<gene>
    <name evidence="2" type="ORF">HHU12_12665</name>
</gene>
<organism evidence="2 3">
    <name type="scientific">Flammeovirga aprica JL-4</name>
    <dbReference type="NCBI Taxonomy" id="694437"/>
    <lineage>
        <taxon>Bacteria</taxon>
        <taxon>Pseudomonadati</taxon>
        <taxon>Bacteroidota</taxon>
        <taxon>Cytophagia</taxon>
        <taxon>Cytophagales</taxon>
        <taxon>Flammeovirgaceae</taxon>
        <taxon>Flammeovirga</taxon>
    </lineage>
</organism>
<dbReference type="Proteomes" id="UP000576082">
    <property type="component" value="Unassembled WGS sequence"/>
</dbReference>
<proteinExistence type="predicted"/>
<name>A0A7X9X9F7_9BACT</name>
<reference evidence="2 3" key="1">
    <citation type="submission" date="2020-04" db="EMBL/GenBank/DDBJ databases">
        <title>Flammeovirga sp. SR4, a novel species isolated from seawater.</title>
        <authorList>
            <person name="Wang X."/>
        </authorList>
    </citation>
    <scope>NUCLEOTIDE SEQUENCE [LARGE SCALE GENOMIC DNA]</scope>
    <source>
        <strain evidence="2 3">ATCC 23126</strain>
    </source>
</reference>
<evidence type="ECO:0000313" key="3">
    <source>
        <dbReference type="Proteomes" id="UP000576082"/>
    </source>
</evidence>
<protein>
    <submittedName>
        <fullName evidence="2">Uncharacterized protein</fullName>
    </submittedName>
</protein>
<dbReference type="AlphaFoldDB" id="A0A7X9X9F7"/>
<keyword evidence="1" id="KW-0732">Signal</keyword>